<evidence type="ECO:0000313" key="2">
    <source>
        <dbReference type="EMBL" id="SFM55140.1"/>
    </source>
</evidence>
<dbReference type="Proteomes" id="UP000199556">
    <property type="component" value="Unassembled WGS sequence"/>
</dbReference>
<keyword evidence="3" id="KW-1185">Reference proteome</keyword>
<keyword evidence="1" id="KW-0472">Membrane</keyword>
<evidence type="ECO:0000256" key="1">
    <source>
        <dbReference type="SAM" id="Phobius"/>
    </source>
</evidence>
<evidence type="ECO:0000313" key="3">
    <source>
        <dbReference type="Proteomes" id="UP000199556"/>
    </source>
</evidence>
<protein>
    <submittedName>
        <fullName evidence="2">Uncharacterized protein</fullName>
    </submittedName>
</protein>
<keyword evidence="1" id="KW-1133">Transmembrane helix</keyword>
<feature type="transmembrane region" description="Helical" evidence="1">
    <location>
        <begin position="6"/>
        <end position="22"/>
    </location>
</feature>
<organism evidence="2 3">
    <name type="scientific">Ectothiorhodospira mobilis</name>
    <dbReference type="NCBI Taxonomy" id="195064"/>
    <lineage>
        <taxon>Bacteria</taxon>
        <taxon>Pseudomonadati</taxon>
        <taxon>Pseudomonadota</taxon>
        <taxon>Gammaproteobacteria</taxon>
        <taxon>Chromatiales</taxon>
        <taxon>Ectothiorhodospiraceae</taxon>
        <taxon>Ectothiorhodospira</taxon>
    </lineage>
</organism>
<keyword evidence="1" id="KW-0812">Transmembrane</keyword>
<accession>A0A1I4RSZ8</accession>
<dbReference type="EMBL" id="FOUO01000009">
    <property type="protein sequence ID" value="SFM55140.1"/>
    <property type="molecule type" value="Genomic_DNA"/>
</dbReference>
<reference evidence="2 3" key="1">
    <citation type="submission" date="2016-10" db="EMBL/GenBank/DDBJ databases">
        <authorList>
            <person name="de Groot N.N."/>
        </authorList>
    </citation>
    <scope>NUCLEOTIDE SEQUENCE [LARGE SCALE GENOMIC DNA]</scope>
    <source>
        <strain evidence="2 3">DSM 4180</strain>
    </source>
</reference>
<dbReference type="STRING" id="195064.SAMN05421721_10967"/>
<name>A0A1I4RSZ8_ECTMO</name>
<dbReference type="AlphaFoldDB" id="A0A1I4RSZ8"/>
<dbReference type="RefSeq" id="WP_280521890.1">
    <property type="nucleotide sequence ID" value="NZ_FOUO01000009.1"/>
</dbReference>
<proteinExistence type="predicted"/>
<sequence length="42" mass="4950">MSDMSWAIIAGTLFALVLIFLMKKVGGWADRKYHEMKLKRRH</sequence>
<gene>
    <name evidence="2" type="ORF">SAMN05421721_10967</name>
</gene>